<dbReference type="GO" id="GO:0016853">
    <property type="term" value="F:isomerase activity"/>
    <property type="evidence" value="ECO:0007669"/>
    <property type="project" value="UniProtKB-KW"/>
</dbReference>
<dbReference type="Proteomes" id="UP000310636">
    <property type="component" value="Unassembled WGS sequence"/>
</dbReference>
<dbReference type="PANTHER" id="PTHR12110">
    <property type="entry name" value="HYDROXYPYRUVATE ISOMERASE"/>
    <property type="match status" value="1"/>
</dbReference>
<dbReference type="Pfam" id="PF01261">
    <property type="entry name" value="AP_endonuc_2"/>
    <property type="match status" value="1"/>
</dbReference>
<keyword evidence="2" id="KW-0413">Isomerase</keyword>
<evidence type="ECO:0000313" key="3">
    <source>
        <dbReference type="Proteomes" id="UP000310636"/>
    </source>
</evidence>
<sequence>MIMFAQRNGFSALELREGKEWSVTVDMSSAERWKASQLFELAGLDILDIGSNVCFKGRDTDYSMVEHFKKVARLAHDLKAHGVRVFLGNFNDRRDNEVPEISYEYMIASIRQACDYAAFLQVQVWIETHNEFATGKLLRKLLDDVNRANCAVIYDIIHPIEADESPADTIAHLGEECALVHMKDGVPFKDPMKIDWEYKKVGEGAIPIAEIISLLNQAGYRGYYSLEWETKWRKELQITGMEPEVIFPDYVNYMNALSV</sequence>
<dbReference type="Gene3D" id="3.20.20.150">
    <property type="entry name" value="Divalent-metal-dependent TIM barrel enzymes"/>
    <property type="match status" value="1"/>
</dbReference>
<dbReference type="EMBL" id="SSOB01000060">
    <property type="protein sequence ID" value="THF73206.1"/>
    <property type="molecule type" value="Genomic_DNA"/>
</dbReference>
<dbReference type="InterPro" id="IPR050312">
    <property type="entry name" value="IolE/XylAMocC-like"/>
</dbReference>
<proteinExistence type="predicted"/>
<evidence type="ECO:0000313" key="2">
    <source>
        <dbReference type="EMBL" id="THF73206.1"/>
    </source>
</evidence>
<organism evidence="2 3">
    <name type="scientific">Cohnella fermenti</name>
    <dbReference type="NCBI Taxonomy" id="2565925"/>
    <lineage>
        <taxon>Bacteria</taxon>
        <taxon>Bacillati</taxon>
        <taxon>Bacillota</taxon>
        <taxon>Bacilli</taxon>
        <taxon>Bacillales</taxon>
        <taxon>Paenibacillaceae</taxon>
        <taxon>Cohnella</taxon>
    </lineage>
</organism>
<feature type="domain" description="Xylose isomerase-like TIM barrel" evidence="1">
    <location>
        <begin position="5"/>
        <end position="234"/>
    </location>
</feature>
<gene>
    <name evidence="2" type="ORF">E6C55_30115</name>
</gene>
<comment type="caution">
    <text evidence="2">The sequence shown here is derived from an EMBL/GenBank/DDBJ whole genome shotgun (WGS) entry which is preliminary data.</text>
</comment>
<evidence type="ECO:0000259" key="1">
    <source>
        <dbReference type="Pfam" id="PF01261"/>
    </source>
</evidence>
<dbReference type="AlphaFoldDB" id="A0A4S4BI24"/>
<protein>
    <submittedName>
        <fullName evidence="2">Sugar phosphate isomerase/epimerase</fullName>
    </submittedName>
</protein>
<dbReference type="OrthoDB" id="3185623at2"/>
<keyword evidence="3" id="KW-1185">Reference proteome</keyword>
<dbReference type="InterPro" id="IPR013022">
    <property type="entry name" value="Xyl_isomerase-like_TIM-brl"/>
</dbReference>
<dbReference type="InterPro" id="IPR036237">
    <property type="entry name" value="Xyl_isomerase-like_sf"/>
</dbReference>
<name>A0A4S4BI24_9BACL</name>
<accession>A0A4S4BI24</accession>
<dbReference type="SUPFAM" id="SSF51658">
    <property type="entry name" value="Xylose isomerase-like"/>
    <property type="match status" value="1"/>
</dbReference>
<reference evidence="2 3" key="1">
    <citation type="submission" date="2019-04" db="EMBL/GenBank/DDBJ databases">
        <title>Cohnella sp. nov. isolated from preserved vegetables.</title>
        <authorList>
            <person name="Lin S.-Y."/>
            <person name="Hung M.-H."/>
            <person name="Young C.-C."/>
        </authorList>
    </citation>
    <scope>NUCLEOTIDE SEQUENCE [LARGE SCALE GENOMIC DNA]</scope>
    <source>
        <strain evidence="2 3">CC-MHH1044</strain>
    </source>
</reference>